<feature type="compositionally biased region" description="Basic and acidic residues" evidence="1">
    <location>
        <begin position="699"/>
        <end position="713"/>
    </location>
</feature>
<evidence type="ECO:0000313" key="3">
    <source>
        <dbReference type="Proteomes" id="UP000054560"/>
    </source>
</evidence>
<evidence type="ECO:0000313" key="2">
    <source>
        <dbReference type="EMBL" id="KNC78584.1"/>
    </source>
</evidence>
<dbReference type="STRING" id="667725.A0A0L0FPF5"/>
<feature type="region of interest" description="Disordered" evidence="1">
    <location>
        <begin position="656"/>
        <end position="771"/>
    </location>
</feature>
<dbReference type="Proteomes" id="UP000054560">
    <property type="component" value="Unassembled WGS sequence"/>
</dbReference>
<dbReference type="PANTHER" id="PTHR13384">
    <property type="entry name" value="G PATCH DOMAIN-CONTAINING PROTEIN 1"/>
    <property type="match status" value="1"/>
</dbReference>
<dbReference type="GeneID" id="25909495"/>
<name>A0A0L0FPF5_9EUKA</name>
<dbReference type="PANTHER" id="PTHR13384:SF19">
    <property type="entry name" value="G PATCH DOMAIN-CONTAINING PROTEIN 1"/>
    <property type="match status" value="1"/>
</dbReference>
<sequence>MSDRVLVESRFSQARDGPESMAAVDEHTYAPRPVLSITYKPKNDFFGIGFKPLAGSMAGVPKSQGLVSKAADGTTLPRGHAFGTGALDDDDDDDDVYSRSDLSMYDQVLGASDAIAKSRTKHSTIQDATARNTTDVALCYDKRLPLDGFDIVPQSSVEITAWFPAPPVPSDFVPNPIRAKTAALMNDLGTLTSRQRGDLLGDTADGSGQSGKSVWAFVTPQERLRIKTQAASTADIPAKPESGSSAAEPKLSHSTKHSAIATAEAKQPLPPTGPPPPLQAPIGPPPTVADNGFIHPSRRMPGSIPTHTPSSTRHTPIPISVKDIPVPIKNTHTMPAKPPRGASRWASAATAVDSTVGSVQVQGKGTELPQREAKTIDLVTDALRPEAAQAALNSLFNPFPNDPLKWERYSIFLRIHTEKSAEEVVLASIARHVTEWVPDKLLCRRMGIHLASQEAIIPEAPIKKGISFREVDPSYRNVPLSPHIKEESETHGAPSVDAAGVKAEQVDAELDDPTPAPVKPPKDLFSAVFGDDSESDSDAESNADETIEKHTVKVEPGLKIEQNPSASIAKAAVDRGIIGPSMPPSIPSIAPSMDAIAVVDTQMAVTAKHNEQPILLGRLKGLAERGIGGVASIPSEAPQTPPRHVFALRSKHVGKPLDGSLHNTSSDSYSDSSSADAWTSGGEEGPRRGSTGGRKRGVDRRSKENISRKDDRSSKKRKRRREEEKERERKRRRKKKKRRNEDKDRSHKEKRSKDKDRDRSNDKRKHRRHPK</sequence>
<dbReference type="GO" id="GO:0003723">
    <property type="term" value="F:RNA binding"/>
    <property type="evidence" value="ECO:0007669"/>
    <property type="project" value="TreeGrafter"/>
</dbReference>
<accession>A0A0L0FPF5</accession>
<gene>
    <name evidence="2" type="ORF">SARC_08991</name>
</gene>
<evidence type="ECO:0000256" key="1">
    <source>
        <dbReference type="SAM" id="MobiDB-lite"/>
    </source>
</evidence>
<dbReference type="RefSeq" id="XP_014152486.1">
    <property type="nucleotide sequence ID" value="XM_014297011.1"/>
</dbReference>
<feature type="compositionally biased region" description="Basic residues" evidence="1">
    <location>
        <begin position="728"/>
        <end position="738"/>
    </location>
</feature>
<feature type="compositionally biased region" description="Low complexity" evidence="1">
    <location>
        <begin position="665"/>
        <end position="677"/>
    </location>
</feature>
<organism evidence="2 3">
    <name type="scientific">Sphaeroforma arctica JP610</name>
    <dbReference type="NCBI Taxonomy" id="667725"/>
    <lineage>
        <taxon>Eukaryota</taxon>
        <taxon>Ichthyosporea</taxon>
        <taxon>Ichthyophonida</taxon>
        <taxon>Sphaeroforma</taxon>
    </lineage>
</organism>
<feature type="compositionally biased region" description="Acidic residues" evidence="1">
    <location>
        <begin position="531"/>
        <end position="545"/>
    </location>
</feature>
<feature type="compositionally biased region" description="Basic and acidic residues" evidence="1">
    <location>
        <begin position="739"/>
        <end position="761"/>
    </location>
</feature>
<feature type="compositionally biased region" description="Basic residues" evidence="1">
    <location>
        <begin position="762"/>
        <end position="771"/>
    </location>
</feature>
<protein>
    <recommendedName>
        <fullName evidence="4">G patch domain-containing protein</fullName>
    </recommendedName>
</protein>
<proteinExistence type="predicted"/>
<dbReference type="AlphaFoldDB" id="A0A0L0FPF5"/>
<dbReference type="EMBL" id="KQ242463">
    <property type="protein sequence ID" value="KNC78584.1"/>
    <property type="molecule type" value="Genomic_DNA"/>
</dbReference>
<keyword evidence="3" id="KW-1185">Reference proteome</keyword>
<feature type="region of interest" description="Disordered" evidence="1">
    <location>
        <begin position="510"/>
        <end position="547"/>
    </location>
</feature>
<feature type="region of interest" description="Disordered" evidence="1">
    <location>
        <begin position="228"/>
        <end position="258"/>
    </location>
</feature>
<dbReference type="GO" id="GO:0005634">
    <property type="term" value="C:nucleus"/>
    <property type="evidence" value="ECO:0007669"/>
    <property type="project" value="TreeGrafter"/>
</dbReference>
<evidence type="ECO:0008006" key="4">
    <source>
        <dbReference type="Google" id="ProtNLM"/>
    </source>
</evidence>
<reference evidence="2 3" key="1">
    <citation type="submission" date="2011-02" db="EMBL/GenBank/DDBJ databases">
        <title>The Genome Sequence of Sphaeroforma arctica JP610.</title>
        <authorList>
            <consortium name="The Broad Institute Genome Sequencing Platform"/>
            <person name="Russ C."/>
            <person name="Cuomo C."/>
            <person name="Young S.K."/>
            <person name="Zeng Q."/>
            <person name="Gargeya S."/>
            <person name="Alvarado L."/>
            <person name="Berlin A."/>
            <person name="Chapman S.B."/>
            <person name="Chen Z."/>
            <person name="Freedman E."/>
            <person name="Gellesch M."/>
            <person name="Goldberg J."/>
            <person name="Griggs A."/>
            <person name="Gujja S."/>
            <person name="Heilman E."/>
            <person name="Heiman D."/>
            <person name="Howarth C."/>
            <person name="Mehta T."/>
            <person name="Neiman D."/>
            <person name="Pearson M."/>
            <person name="Roberts A."/>
            <person name="Saif S."/>
            <person name="Shea T."/>
            <person name="Shenoy N."/>
            <person name="Sisk P."/>
            <person name="Stolte C."/>
            <person name="Sykes S."/>
            <person name="White J."/>
            <person name="Yandava C."/>
            <person name="Burger G."/>
            <person name="Gray M.W."/>
            <person name="Holland P.W.H."/>
            <person name="King N."/>
            <person name="Lang F.B.F."/>
            <person name="Roger A.J."/>
            <person name="Ruiz-Trillo I."/>
            <person name="Haas B."/>
            <person name="Nusbaum C."/>
            <person name="Birren B."/>
        </authorList>
    </citation>
    <scope>NUCLEOTIDE SEQUENCE [LARGE SCALE GENOMIC DNA]</scope>
    <source>
        <strain evidence="2 3">JP610</strain>
    </source>
</reference>